<organism evidence="1 2">
    <name type="scientific">Enterobacter kobei</name>
    <dbReference type="NCBI Taxonomy" id="208224"/>
    <lineage>
        <taxon>Bacteria</taxon>
        <taxon>Pseudomonadati</taxon>
        <taxon>Pseudomonadota</taxon>
        <taxon>Gammaproteobacteria</taxon>
        <taxon>Enterobacterales</taxon>
        <taxon>Enterobacteriaceae</taxon>
        <taxon>Enterobacter</taxon>
        <taxon>Enterobacter cloacae complex</taxon>
    </lineage>
</organism>
<keyword evidence="2" id="KW-1185">Reference proteome</keyword>
<evidence type="ECO:0000313" key="2">
    <source>
        <dbReference type="Proteomes" id="UP000250603"/>
    </source>
</evidence>
<protein>
    <submittedName>
        <fullName evidence="1">Uncharacterized protein</fullName>
    </submittedName>
</protein>
<dbReference type="Proteomes" id="UP000250603">
    <property type="component" value="Unassembled WGS sequence"/>
</dbReference>
<reference evidence="1 2" key="1">
    <citation type="submission" date="2018-06" db="EMBL/GenBank/DDBJ databases">
        <title>ACT-28, a chromosomally-encoded AmpC with carbapenemase activity from Enterobacter kobei.</title>
        <authorList>
            <person name="Jousset A.B."/>
            <person name="Oueslati S."/>
            <person name="Bernabeu S."/>
            <person name="Takissian J."/>
            <person name="Creton E."/>
            <person name="Vogel A."/>
            <person name="Cotellon G."/>
            <person name="Bonnin R.A."/>
            <person name="Dortet L."/>
            <person name="Naas T."/>
        </authorList>
    </citation>
    <scope>NUCLEOTIDE SEQUENCE [LARGE SCALE GENOMIC DNA]</scope>
    <source>
        <strain evidence="1 2">149H6</strain>
    </source>
</reference>
<dbReference type="RefSeq" id="WP_112018983.1">
    <property type="nucleotide sequence ID" value="NZ_QMCK01000058.1"/>
</dbReference>
<evidence type="ECO:0000313" key="1">
    <source>
        <dbReference type="EMBL" id="RAY22979.1"/>
    </source>
</evidence>
<comment type="caution">
    <text evidence="1">The sequence shown here is derived from an EMBL/GenBank/DDBJ whole genome shotgun (WGS) entry which is preliminary data.</text>
</comment>
<proteinExistence type="predicted"/>
<gene>
    <name evidence="1" type="ORF">DP181_17675</name>
</gene>
<name>A0ABX9F040_9ENTR</name>
<accession>A0ABX9F040</accession>
<dbReference type="EMBL" id="QMCK01000058">
    <property type="protein sequence ID" value="RAY22979.1"/>
    <property type="molecule type" value="Genomic_DNA"/>
</dbReference>
<sequence length="173" mass="19177">MECKVSELVKRGHDKDAELKSSCGAVDVREVAQLISDMATQLDAQLARSNVLAAENAGLKSVVAENWNLRDVLRQLIAGRPGGCYFIKWEPLIFKALNETPVTDAFLAEVRAQGVETAIDTAKNVVAQEFQYKDFETAQRVCSKFPESDLVGKVEMVEWLEEFAAQLRKGVQS</sequence>